<dbReference type="EMBL" id="CP121195">
    <property type="protein sequence ID" value="XBH14589.1"/>
    <property type="molecule type" value="Genomic_DNA"/>
</dbReference>
<dbReference type="KEGG" id="epl:P4G45_05380"/>
<dbReference type="EMBL" id="CP121194">
    <property type="protein sequence ID" value="XBH11162.1"/>
    <property type="molecule type" value="Genomic_DNA"/>
</dbReference>
<dbReference type="PANTHER" id="PTHR43739:SF5">
    <property type="entry name" value="EXO-ALPHA-SIALIDASE"/>
    <property type="match status" value="1"/>
</dbReference>
<name>A0AAU7D1Y2_9BACT</name>
<dbReference type="InterPro" id="IPR036278">
    <property type="entry name" value="Sialidase_sf"/>
</dbReference>
<reference evidence="2" key="1">
    <citation type="submission" date="2023-03" db="EMBL/GenBank/DDBJ databases">
        <title>Edaphobacter sp.</title>
        <authorList>
            <person name="Huber K.J."/>
            <person name="Papendorf J."/>
            <person name="Pilke C."/>
            <person name="Bunk B."/>
            <person name="Sproeer C."/>
            <person name="Pester M."/>
        </authorList>
    </citation>
    <scope>NUCLEOTIDE SEQUENCE</scope>
    <source>
        <strain evidence="2">DSM 109919</strain>
        <strain evidence="3">DSM 109920</strain>
    </source>
</reference>
<organism evidence="2">
    <name type="scientific">Edaphobacter paludis</name>
    <dbReference type="NCBI Taxonomy" id="3035702"/>
    <lineage>
        <taxon>Bacteria</taxon>
        <taxon>Pseudomonadati</taxon>
        <taxon>Acidobacteriota</taxon>
        <taxon>Terriglobia</taxon>
        <taxon>Terriglobales</taxon>
        <taxon>Acidobacteriaceae</taxon>
        <taxon>Edaphobacter</taxon>
    </lineage>
</organism>
<accession>A0AAU7DBB0</accession>
<protein>
    <recommendedName>
        <fullName evidence="4">Photosynthesis system II assembly factor Ycf48/Hcf136-like domain-containing protein</fullName>
    </recommendedName>
</protein>
<sequence length="691" mass="74603">MNTLTRRYRFQISFLVLFLAFTCLRGNAATWLPFGPDGGDARTVVADPLDPSHLYLGAVNGWIYESHNRGQDWKRLALVSGRDGLALDSIVIDKANPKHILVGAWMLGGRDGGLYISNDGGVTWVSDNEMKGQSIRALAASSSDPRILVAGTLLGVYRSSDSGLHWKLISPEGSKELHEVESIAIDPVDPQIIYAGTWHLPWKTTDGGEHWKNIKDGIIDDSDVFSIIVDPKQPMTVYASACSGIYKSEDQGLKFQKIQGIPSTARRTRVLMQDPQHLNIVFAGTTEGLFRSSDSGKTWLRTTGPEVIVNDVYVDPADDNRVLLATDRGGVLASNDGGMSFLPSNRGFSSRQIVAYVQDDEHPATIYVGVVNDKEWGGVFVSNNGGLTWDQISAGLNGSDVFSLGQASDGTIIAGTGHGLYRLQGQLWSRVDDVSLQAPREAKASPAARRSKPGAKRASRPAVALVRNFHSDSLGGVNAIARSGDTLYAATNDGLLQSVTAGQSWQLTPGLERQSWRFVAAARAMVAVASLNSVELTIDGGKKWQTVSLPAAVTQLAAVAVDGAGGLWIGGREGVFFSEDEGGTWHTLSRFSIHDVTNLFFDARAERILITANNRNTIVYGVHLPDRKVQYWNAGWSLRLARPVGDHLVGATLFDGIVVQPRMVASKEVSTNTEASATTETSTKPAIIARP</sequence>
<dbReference type="AlphaFoldDB" id="A0AAU7D1Y2"/>
<dbReference type="Gene3D" id="2.130.10.10">
    <property type="entry name" value="YVTN repeat-like/Quinoprotein amine dehydrogenase"/>
    <property type="match status" value="4"/>
</dbReference>
<evidence type="ECO:0000313" key="3">
    <source>
        <dbReference type="EMBL" id="XBH14589.1"/>
    </source>
</evidence>
<dbReference type="PANTHER" id="PTHR43739">
    <property type="entry name" value="XYLOGLUCANASE (EUROFUNG)"/>
    <property type="match status" value="1"/>
</dbReference>
<feature type="region of interest" description="Disordered" evidence="1">
    <location>
        <begin position="439"/>
        <end position="459"/>
    </location>
</feature>
<feature type="compositionally biased region" description="Low complexity" evidence="1">
    <location>
        <begin position="670"/>
        <end position="683"/>
    </location>
</feature>
<dbReference type="GO" id="GO:0010411">
    <property type="term" value="P:xyloglucan metabolic process"/>
    <property type="evidence" value="ECO:0007669"/>
    <property type="project" value="TreeGrafter"/>
</dbReference>
<accession>A0AAU7D1Y2</accession>
<evidence type="ECO:0008006" key="4">
    <source>
        <dbReference type="Google" id="ProtNLM"/>
    </source>
</evidence>
<dbReference type="InterPro" id="IPR015943">
    <property type="entry name" value="WD40/YVTN_repeat-like_dom_sf"/>
</dbReference>
<gene>
    <name evidence="2" type="ORF">P4G45_05380</name>
    <name evidence="3" type="ORF">P8936_05350</name>
</gene>
<feature type="compositionally biased region" description="Basic residues" evidence="1">
    <location>
        <begin position="449"/>
        <end position="459"/>
    </location>
</feature>
<proteinExistence type="predicted"/>
<dbReference type="RefSeq" id="WP_348268649.1">
    <property type="nucleotide sequence ID" value="NZ_CP121194.1"/>
</dbReference>
<feature type="region of interest" description="Disordered" evidence="1">
    <location>
        <begin position="669"/>
        <end position="691"/>
    </location>
</feature>
<dbReference type="SUPFAM" id="SSF50939">
    <property type="entry name" value="Sialidases"/>
    <property type="match status" value="2"/>
</dbReference>
<dbReference type="InterPro" id="IPR052025">
    <property type="entry name" value="Xyloglucanase_GH74"/>
</dbReference>
<evidence type="ECO:0000313" key="2">
    <source>
        <dbReference type="EMBL" id="XBH11162.1"/>
    </source>
</evidence>
<dbReference type="SUPFAM" id="SSF110296">
    <property type="entry name" value="Oligoxyloglucan reducing end-specific cellobiohydrolase"/>
    <property type="match status" value="1"/>
</dbReference>
<evidence type="ECO:0000256" key="1">
    <source>
        <dbReference type="SAM" id="MobiDB-lite"/>
    </source>
</evidence>